<comment type="caution">
    <text evidence="5">Lacks conserved residue(s) required for the propagation of feature annotation.</text>
</comment>
<dbReference type="STRING" id="1108050.A0A0B7F6Y0"/>
<dbReference type="Gene3D" id="2.60.120.380">
    <property type="match status" value="2"/>
</dbReference>
<dbReference type="GO" id="GO:0006508">
    <property type="term" value="P:proteolysis"/>
    <property type="evidence" value="ECO:0007669"/>
    <property type="project" value="UniProtKB-KW"/>
</dbReference>
<dbReference type="OrthoDB" id="167576at2759"/>
<dbReference type="PROSITE" id="PS50203">
    <property type="entry name" value="CALPAIN_CAT"/>
    <property type="match status" value="1"/>
</dbReference>
<evidence type="ECO:0000256" key="5">
    <source>
        <dbReference type="PROSITE-ProRule" id="PRU00239"/>
    </source>
</evidence>
<dbReference type="EMBL" id="LN679109">
    <property type="protein sequence ID" value="CEL52644.1"/>
    <property type="molecule type" value="Genomic_DNA"/>
</dbReference>
<evidence type="ECO:0000256" key="3">
    <source>
        <dbReference type="ARBA" id="ARBA00022801"/>
    </source>
</evidence>
<keyword evidence="4" id="KW-0788">Thiol protease</keyword>
<name>A0A0B7F6Y0_THACB</name>
<dbReference type="SUPFAM" id="SSF54001">
    <property type="entry name" value="Cysteine proteinases"/>
    <property type="match status" value="1"/>
</dbReference>
<dbReference type="AlphaFoldDB" id="A0A0B7F6Y0"/>
<dbReference type="GO" id="GO:0004198">
    <property type="term" value="F:calcium-dependent cysteine-type endopeptidase activity"/>
    <property type="evidence" value="ECO:0007669"/>
    <property type="project" value="InterPro"/>
</dbReference>
<dbReference type="SMART" id="SM00720">
    <property type="entry name" value="calpain_III"/>
    <property type="match status" value="1"/>
</dbReference>
<dbReference type="InterPro" id="IPR022683">
    <property type="entry name" value="Calpain_III"/>
</dbReference>
<gene>
    <name evidence="7" type="ORF">RSOLAG1IB_05849</name>
</gene>
<dbReference type="PANTHER" id="PTHR46143:SF1">
    <property type="entry name" value="CALPAIN-7"/>
    <property type="match status" value="1"/>
</dbReference>
<reference evidence="7 8" key="1">
    <citation type="submission" date="2014-11" db="EMBL/GenBank/DDBJ databases">
        <authorList>
            <person name="Wibberg Daniel"/>
        </authorList>
    </citation>
    <scope>NUCLEOTIDE SEQUENCE [LARGE SCALE GENOMIC DNA]</scope>
    <source>
        <strain evidence="7">Rhizoctonia solani AG1-IB 7/3/14</strain>
    </source>
</reference>
<dbReference type="InterPro" id="IPR038765">
    <property type="entry name" value="Papain-like_cys_pep_sf"/>
</dbReference>
<keyword evidence="3" id="KW-0378">Hydrolase</keyword>
<dbReference type="InterPro" id="IPR036213">
    <property type="entry name" value="Calpain_III_sf"/>
</dbReference>
<evidence type="ECO:0000256" key="1">
    <source>
        <dbReference type="ARBA" id="ARBA00010193"/>
    </source>
</evidence>
<feature type="domain" description="Calpain catalytic" evidence="6">
    <location>
        <begin position="1"/>
        <end position="116"/>
    </location>
</feature>
<comment type="similarity">
    <text evidence="1">Belongs to the peptidase C2 family. PalB/RIM13 subfamily.</text>
</comment>
<keyword evidence="2 7" id="KW-0645">Protease</keyword>
<dbReference type="InterPro" id="IPR051297">
    <property type="entry name" value="PalB/RIM13"/>
</dbReference>
<organism evidence="7 8">
    <name type="scientific">Thanatephorus cucumeris (strain AG1-IB / isolate 7/3/14)</name>
    <name type="common">Lettuce bottom rot fungus</name>
    <name type="synonym">Rhizoctonia solani</name>
    <dbReference type="NCBI Taxonomy" id="1108050"/>
    <lineage>
        <taxon>Eukaryota</taxon>
        <taxon>Fungi</taxon>
        <taxon>Dikarya</taxon>
        <taxon>Basidiomycota</taxon>
        <taxon>Agaricomycotina</taxon>
        <taxon>Agaricomycetes</taxon>
        <taxon>Cantharellales</taxon>
        <taxon>Ceratobasidiaceae</taxon>
        <taxon>Rhizoctonia</taxon>
        <taxon>Rhizoctonia solani AG-1</taxon>
    </lineage>
</organism>
<evidence type="ECO:0000313" key="8">
    <source>
        <dbReference type="Proteomes" id="UP000059188"/>
    </source>
</evidence>
<dbReference type="InterPro" id="IPR001300">
    <property type="entry name" value="Peptidase_C2_calpain_cat"/>
</dbReference>
<protein>
    <submittedName>
        <fullName evidence="7">Calpain-like protease palB/RIM13</fullName>
    </submittedName>
</protein>
<evidence type="ECO:0000259" key="6">
    <source>
        <dbReference type="PROSITE" id="PS50203"/>
    </source>
</evidence>
<proteinExistence type="inferred from homology"/>
<sequence>MKLMGGYDFPGSNSSIDLHAITSWIPEHMYLNGNDFQREKSWKRIYDGFINGKALLTLGTGETVTSEDRWKDVLIAAHNYAIVGLEDDGTTQNLKVLNPWRRTDESQGGGLLTISWGLVCNLFESVYLNWDPNLFSHSKIIHGLWRPPTDESGEHSASNHHYRLRYTNSKVFAGSQPPEIWVLLTRHVLSKETKADFIALHHFSHTEAGALPRADQVPNKGTYYDSPHILVRIKDTPSDEVISLIAARDGSGPETGYTLSIYSHANIEIEAVTKVLGYIKTVKGNFTSKSAGGNASFPTFMNNPQYRVHIGDGATGGTRGRVLVKLTAEGARILPLNMKLVWSGGKRVSDVVAGDVVIDSGAYNFGLACAEGEVQPGDYTLVVSSFRAGQQGEYALRVECDANVEASLLPPEGAGMFHKTVKGAWDAASAVGGPSSGKYESNPTFEIVISTPSQVSARLQIVSKQHLSTPPALNLTLFERNPQGFPGRQVATSGAYSDAVSGVMLPDISLRPGIYLFVPSTYYPGVLSDFQILFYSTTNTLNPVRIR</sequence>
<keyword evidence="8" id="KW-1185">Reference proteome</keyword>
<dbReference type="Proteomes" id="UP000059188">
    <property type="component" value="Unassembled WGS sequence"/>
</dbReference>
<accession>A0A0B7F6Y0</accession>
<evidence type="ECO:0000256" key="4">
    <source>
        <dbReference type="ARBA" id="ARBA00022807"/>
    </source>
</evidence>
<dbReference type="SUPFAM" id="SSF49758">
    <property type="entry name" value="Calpain large subunit, middle domain (domain III)"/>
    <property type="match status" value="3"/>
</dbReference>
<evidence type="ECO:0000256" key="2">
    <source>
        <dbReference type="ARBA" id="ARBA00022670"/>
    </source>
</evidence>
<dbReference type="PANTHER" id="PTHR46143">
    <property type="entry name" value="CALPAIN-7"/>
    <property type="match status" value="1"/>
</dbReference>
<evidence type="ECO:0000313" key="7">
    <source>
        <dbReference type="EMBL" id="CEL52644.1"/>
    </source>
</evidence>